<feature type="signal peptide" evidence="2">
    <location>
        <begin position="1"/>
        <end position="15"/>
    </location>
</feature>
<gene>
    <name evidence="4" type="ORF">Ae201684_016070</name>
</gene>
<dbReference type="VEuPathDB" id="FungiDB:AeMF1_014757"/>
<reference evidence="4 5" key="1">
    <citation type="submission" date="2019-07" db="EMBL/GenBank/DDBJ databases">
        <title>Genomics analysis of Aphanomyces spp. identifies a new class of oomycete effector associated with host adaptation.</title>
        <authorList>
            <person name="Gaulin E."/>
        </authorList>
    </citation>
    <scope>NUCLEOTIDE SEQUENCE [LARGE SCALE GENOMIC DNA]</scope>
    <source>
        <strain evidence="4 5">ATCC 201684</strain>
    </source>
</reference>
<dbReference type="PROSITE" id="PS51164">
    <property type="entry name" value="CBM1_2"/>
    <property type="match status" value="3"/>
</dbReference>
<keyword evidence="5" id="KW-1185">Reference proteome</keyword>
<feature type="domain" description="CBM1" evidence="3">
    <location>
        <begin position="87"/>
        <end position="123"/>
    </location>
</feature>
<dbReference type="AlphaFoldDB" id="A0A6G0WDN8"/>
<dbReference type="InterPro" id="IPR035971">
    <property type="entry name" value="CBD_sf"/>
</dbReference>
<dbReference type="Pfam" id="PF00734">
    <property type="entry name" value="CBM_1"/>
    <property type="match status" value="3"/>
</dbReference>
<evidence type="ECO:0000313" key="5">
    <source>
        <dbReference type="Proteomes" id="UP000481153"/>
    </source>
</evidence>
<protein>
    <recommendedName>
        <fullName evidence="3">CBM1 domain-containing protein</fullName>
    </recommendedName>
</protein>
<dbReference type="GO" id="GO:0030248">
    <property type="term" value="F:cellulose binding"/>
    <property type="evidence" value="ECO:0007669"/>
    <property type="project" value="InterPro"/>
</dbReference>
<feature type="chain" id="PRO_5026039931" description="CBM1 domain-containing protein" evidence="2">
    <location>
        <begin position="16"/>
        <end position="366"/>
    </location>
</feature>
<comment type="caution">
    <text evidence="4">The sequence shown here is derived from an EMBL/GenBank/DDBJ whole genome shotgun (WGS) entry which is preliminary data.</text>
</comment>
<dbReference type="GO" id="GO:0005576">
    <property type="term" value="C:extracellular region"/>
    <property type="evidence" value="ECO:0007669"/>
    <property type="project" value="InterPro"/>
</dbReference>
<proteinExistence type="predicted"/>
<organism evidence="4 5">
    <name type="scientific">Aphanomyces euteiches</name>
    <dbReference type="NCBI Taxonomy" id="100861"/>
    <lineage>
        <taxon>Eukaryota</taxon>
        <taxon>Sar</taxon>
        <taxon>Stramenopiles</taxon>
        <taxon>Oomycota</taxon>
        <taxon>Saprolegniomycetes</taxon>
        <taxon>Saprolegniales</taxon>
        <taxon>Verrucalvaceae</taxon>
        <taxon>Aphanomyces</taxon>
    </lineage>
</organism>
<evidence type="ECO:0000313" key="4">
    <source>
        <dbReference type="EMBL" id="KAF0725428.1"/>
    </source>
</evidence>
<dbReference type="GO" id="GO:0005975">
    <property type="term" value="P:carbohydrate metabolic process"/>
    <property type="evidence" value="ECO:0007669"/>
    <property type="project" value="InterPro"/>
</dbReference>
<dbReference type="SMART" id="SM00236">
    <property type="entry name" value="fCBD"/>
    <property type="match status" value="4"/>
</dbReference>
<sequence length="366" mass="39964">MKAVFFSLALATVSAKQSYSSCTKNADCDDGFYCYPTDGATSTCQSKDVKGDGKKFAVCHENGDCQLGLFCTPSNDYTFSWCQPNVRCSYRWTQCGGTDFYGPSCCSNNMVCKKWTSSYWQCVPGYLAREAEKSCINVSVEGDATYCTKGPICGDEGKNCPKKGDVAVADCTKTLKSYIDANSKCVAPADALCQKLQNGSWGCGLDRVNSTTGSPATTSSPATSAAANDKQCSTNWSQCNGQNWPFGVCCQDPKFQCNKKNDYLSLCEPKDKKRVAEDAAVGPWQQCGGNGYVGDTTCTTGNKCVEIDEYYHQCQPETNESGQPTWSQCGGKDYTGERSCLDEDVCTKFDDNYSQCIPRVHRRRVE</sequence>
<name>A0A6G0WDN8_9STRA</name>
<dbReference type="EMBL" id="VJMJ01000242">
    <property type="protein sequence ID" value="KAF0725428.1"/>
    <property type="molecule type" value="Genomic_DNA"/>
</dbReference>
<dbReference type="VEuPathDB" id="FungiDB:AeMF1_008654"/>
<evidence type="ECO:0000259" key="3">
    <source>
        <dbReference type="PROSITE" id="PS51164"/>
    </source>
</evidence>
<evidence type="ECO:0000256" key="2">
    <source>
        <dbReference type="SAM" id="SignalP"/>
    </source>
</evidence>
<dbReference type="Proteomes" id="UP000481153">
    <property type="component" value="Unassembled WGS sequence"/>
</dbReference>
<feature type="domain" description="CBM1" evidence="3">
    <location>
        <begin position="321"/>
        <end position="357"/>
    </location>
</feature>
<evidence type="ECO:0000256" key="1">
    <source>
        <dbReference type="ARBA" id="ARBA00022729"/>
    </source>
</evidence>
<dbReference type="InterPro" id="IPR000254">
    <property type="entry name" value="CBD"/>
</dbReference>
<dbReference type="SUPFAM" id="SSF57180">
    <property type="entry name" value="Cellulose-binding domain"/>
    <property type="match status" value="3"/>
</dbReference>
<accession>A0A6G0WDN8</accession>
<keyword evidence="1 2" id="KW-0732">Signal</keyword>
<feature type="domain" description="CBM1" evidence="3">
    <location>
        <begin position="279"/>
        <end position="315"/>
    </location>
</feature>